<sequence length="384" mass="40854">MAVHIADDTERVSQAYPTDSAAETIRQSEAFVLEKVGKFRFEERDESRPCAAAEVVVRIVATGICGSDVHWWQHGQIGDTSVTGPIILGHESSGIVEACGSKIKHLKPGDRIALEPGAGCNTCIDCRAGKYNLCADMKFAATPPYDGTLATFYRLPEECCFPIPAHVTLEEAALVEPLAVAVHCCRLGQIGPGSRVAIFGAGPIGLLTGAVAKAFGAARIVMIDIIQTRLDIAKSFLGVETYNSANEFNREALLDRIQTQSGVDVVVEATGNETCVIHGVDVLKRGGKFVQAGLGPSKISFPVGQICSKEAAFLGSFRYGPGDYQLAVDLLSSGKVSVKELITGRYEFKDAEQAFKDAASRKGIKSIIYGPSVAGATQNGLLMQ</sequence>
<evidence type="ECO:0000256" key="2">
    <source>
        <dbReference type="ARBA" id="ARBA00008072"/>
    </source>
</evidence>
<evidence type="ECO:0000259" key="14">
    <source>
        <dbReference type="SMART" id="SM00829"/>
    </source>
</evidence>
<dbReference type="InterPro" id="IPR013149">
    <property type="entry name" value="ADH-like_C"/>
</dbReference>
<keyword evidence="5" id="KW-0054">Arabinose catabolism</keyword>
<protein>
    <recommendedName>
        <fullName evidence="10">L-arabinitol 4-dehydrogenase</fullName>
        <ecNumber evidence="9">1.1.1.12</ecNumber>
    </recommendedName>
</protein>
<feature type="compositionally biased region" description="Basic and acidic residues" evidence="13">
    <location>
        <begin position="1"/>
        <end position="11"/>
    </location>
</feature>
<gene>
    <name evidence="15" type="ORF">F5X68DRAFT_244075</name>
</gene>
<reference evidence="15" key="1">
    <citation type="journal article" date="2021" name="Nat. Commun.">
        <title>Genetic determinants of endophytism in the Arabidopsis root mycobiome.</title>
        <authorList>
            <person name="Mesny F."/>
            <person name="Miyauchi S."/>
            <person name="Thiergart T."/>
            <person name="Pickel B."/>
            <person name="Atanasova L."/>
            <person name="Karlsson M."/>
            <person name="Huettel B."/>
            <person name="Barry K.W."/>
            <person name="Haridas S."/>
            <person name="Chen C."/>
            <person name="Bauer D."/>
            <person name="Andreopoulos W."/>
            <person name="Pangilinan J."/>
            <person name="LaButti K."/>
            <person name="Riley R."/>
            <person name="Lipzen A."/>
            <person name="Clum A."/>
            <person name="Drula E."/>
            <person name="Henrissat B."/>
            <person name="Kohler A."/>
            <person name="Grigoriev I.V."/>
            <person name="Martin F.M."/>
            <person name="Hacquard S."/>
        </authorList>
    </citation>
    <scope>NUCLEOTIDE SEQUENCE</scope>
    <source>
        <strain evidence="15">MPI-SDFR-AT-0117</strain>
    </source>
</reference>
<dbReference type="AlphaFoldDB" id="A0A9P9ACI8"/>
<evidence type="ECO:0000256" key="5">
    <source>
        <dbReference type="ARBA" id="ARBA00022935"/>
    </source>
</evidence>
<comment type="catalytic activity">
    <reaction evidence="11">
        <text>L-arabinitol + NAD(+) = L-xylulose + NADH + H(+)</text>
        <dbReference type="Rhea" id="RHEA:16381"/>
        <dbReference type="ChEBI" id="CHEBI:15378"/>
        <dbReference type="ChEBI" id="CHEBI:17399"/>
        <dbReference type="ChEBI" id="CHEBI:18403"/>
        <dbReference type="ChEBI" id="CHEBI:57540"/>
        <dbReference type="ChEBI" id="CHEBI:57945"/>
        <dbReference type="EC" id="1.1.1.12"/>
    </reaction>
</comment>
<evidence type="ECO:0000256" key="7">
    <source>
        <dbReference type="ARBA" id="ARBA00023027"/>
    </source>
</evidence>
<dbReference type="InterPro" id="IPR002328">
    <property type="entry name" value="ADH_Zn_CS"/>
</dbReference>
<comment type="similarity">
    <text evidence="2 12">Belongs to the zinc-containing alcohol dehydrogenase family.</text>
</comment>
<evidence type="ECO:0000256" key="8">
    <source>
        <dbReference type="ARBA" id="ARBA00037881"/>
    </source>
</evidence>
<dbReference type="InterPro" id="IPR036291">
    <property type="entry name" value="NAD(P)-bd_dom_sf"/>
</dbReference>
<keyword evidence="5" id="KW-0119">Carbohydrate metabolism</keyword>
<dbReference type="InterPro" id="IPR011032">
    <property type="entry name" value="GroES-like_sf"/>
</dbReference>
<dbReference type="SUPFAM" id="SSF50129">
    <property type="entry name" value="GroES-like"/>
    <property type="match status" value="1"/>
</dbReference>
<evidence type="ECO:0000256" key="11">
    <source>
        <dbReference type="ARBA" id="ARBA00049317"/>
    </source>
</evidence>
<evidence type="ECO:0000313" key="16">
    <source>
        <dbReference type="Proteomes" id="UP000770015"/>
    </source>
</evidence>
<evidence type="ECO:0000256" key="3">
    <source>
        <dbReference type="ARBA" id="ARBA00022723"/>
    </source>
</evidence>
<dbReference type="OrthoDB" id="3941538at2759"/>
<evidence type="ECO:0000256" key="9">
    <source>
        <dbReference type="ARBA" id="ARBA00038954"/>
    </source>
</evidence>
<dbReference type="Pfam" id="PF00107">
    <property type="entry name" value="ADH_zinc_N"/>
    <property type="match status" value="1"/>
</dbReference>
<dbReference type="PANTHER" id="PTHR43161">
    <property type="entry name" value="SORBITOL DEHYDROGENASE"/>
    <property type="match status" value="1"/>
</dbReference>
<comment type="pathway">
    <text evidence="8">Carbohydrate degradation; L-arabinose degradation via L-arabinitol; D-xylulose 5-phosphate from L-arabinose (fungal route): step 2/5.</text>
</comment>
<dbReference type="FunFam" id="3.40.50.720:FF:000068">
    <property type="entry name" value="Sorbitol dehydrogenase"/>
    <property type="match status" value="1"/>
</dbReference>
<proteinExistence type="inferred from homology"/>
<feature type="domain" description="Enoyl reductase (ER)" evidence="14">
    <location>
        <begin position="37"/>
        <end position="368"/>
    </location>
</feature>
<dbReference type="GO" id="GO:0019568">
    <property type="term" value="P:arabinose catabolic process"/>
    <property type="evidence" value="ECO:0007669"/>
    <property type="project" value="UniProtKB-KW"/>
</dbReference>
<evidence type="ECO:0000256" key="12">
    <source>
        <dbReference type="RuleBase" id="RU361277"/>
    </source>
</evidence>
<dbReference type="EMBL" id="JAGSXJ010000002">
    <property type="protein sequence ID" value="KAH6695445.1"/>
    <property type="molecule type" value="Genomic_DNA"/>
</dbReference>
<keyword evidence="6" id="KW-0560">Oxidoreductase</keyword>
<keyword evidence="16" id="KW-1185">Reference proteome</keyword>
<keyword evidence="3 12" id="KW-0479">Metal-binding</keyword>
<evidence type="ECO:0000256" key="13">
    <source>
        <dbReference type="SAM" id="MobiDB-lite"/>
    </source>
</evidence>
<dbReference type="PANTHER" id="PTHR43161:SF3">
    <property type="entry name" value="D-XYLULOSE REDUCTASE"/>
    <property type="match status" value="1"/>
</dbReference>
<accession>A0A9P9ACI8</accession>
<evidence type="ECO:0000313" key="15">
    <source>
        <dbReference type="EMBL" id="KAH6695445.1"/>
    </source>
</evidence>
<dbReference type="CDD" id="cd05285">
    <property type="entry name" value="sorbitol_DH"/>
    <property type="match status" value="1"/>
</dbReference>
<dbReference type="GO" id="GO:0008270">
    <property type="term" value="F:zinc ion binding"/>
    <property type="evidence" value="ECO:0007669"/>
    <property type="project" value="InterPro"/>
</dbReference>
<dbReference type="InterPro" id="IPR045306">
    <property type="entry name" value="SDH-like"/>
</dbReference>
<dbReference type="GO" id="GO:0050019">
    <property type="term" value="F:L-arabinitol 4-dehydrogenase activity"/>
    <property type="evidence" value="ECO:0007669"/>
    <property type="project" value="UniProtKB-EC"/>
</dbReference>
<dbReference type="InterPro" id="IPR013154">
    <property type="entry name" value="ADH-like_N"/>
</dbReference>
<dbReference type="SMART" id="SM00829">
    <property type="entry name" value="PKS_ER"/>
    <property type="match status" value="1"/>
</dbReference>
<dbReference type="InterPro" id="IPR020843">
    <property type="entry name" value="ER"/>
</dbReference>
<dbReference type="Proteomes" id="UP000770015">
    <property type="component" value="Unassembled WGS sequence"/>
</dbReference>
<dbReference type="GO" id="GO:0006062">
    <property type="term" value="P:sorbitol catabolic process"/>
    <property type="evidence" value="ECO:0007669"/>
    <property type="project" value="TreeGrafter"/>
</dbReference>
<dbReference type="Pfam" id="PF08240">
    <property type="entry name" value="ADH_N"/>
    <property type="match status" value="1"/>
</dbReference>
<dbReference type="Gene3D" id="3.40.50.720">
    <property type="entry name" value="NAD(P)-binding Rossmann-like Domain"/>
    <property type="match status" value="1"/>
</dbReference>
<keyword evidence="4 12" id="KW-0862">Zinc</keyword>
<keyword evidence="7" id="KW-0520">NAD</keyword>
<name>A0A9P9ACI8_9PEZI</name>
<feature type="region of interest" description="Disordered" evidence="13">
    <location>
        <begin position="1"/>
        <end position="20"/>
    </location>
</feature>
<dbReference type="EC" id="1.1.1.12" evidence="9"/>
<evidence type="ECO:0000256" key="4">
    <source>
        <dbReference type="ARBA" id="ARBA00022833"/>
    </source>
</evidence>
<comment type="cofactor">
    <cofactor evidence="1 12">
        <name>Zn(2+)</name>
        <dbReference type="ChEBI" id="CHEBI:29105"/>
    </cofactor>
</comment>
<organism evidence="15 16">
    <name type="scientific">Plectosphaerella plurivora</name>
    <dbReference type="NCBI Taxonomy" id="936078"/>
    <lineage>
        <taxon>Eukaryota</taxon>
        <taxon>Fungi</taxon>
        <taxon>Dikarya</taxon>
        <taxon>Ascomycota</taxon>
        <taxon>Pezizomycotina</taxon>
        <taxon>Sordariomycetes</taxon>
        <taxon>Hypocreomycetidae</taxon>
        <taxon>Glomerellales</taxon>
        <taxon>Plectosphaerellaceae</taxon>
        <taxon>Plectosphaerella</taxon>
    </lineage>
</organism>
<evidence type="ECO:0000256" key="10">
    <source>
        <dbReference type="ARBA" id="ARBA00039783"/>
    </source>
</evidence>
<dbReference type="SUPFAM" id="SSF51735">
    <property type="entry name" value="NAD(P)-binding Rossmann-fold domains"/>
    <property type="match status" value="1"/>
</dbReference>
<dbReference type="GO" id="GO:0003939">
    <property type="term" value="F:L-iditol 2-dehydrogenase (NAD+) activity"/>
    <property type="evidence" value="ECO:0007669"/>
    <property type="project" value="TreeGrafter"/>
</dbReference>
<dbReference type="PROSITE" id="PS00059">
    <property type="entry name" value="ADH_ZINC"/>
    <property type="match status" value="1"/>
</dbReference>
<evidence type="ECO:0000256" key="1">
    <source>
        <dbReference type="ARBA" id="ARBA00001947"/>
    </source>
</evidence>
<dbReference type="Gene3D" id="3.90.180.10">
    <property type="entry name" value="Medium-chain alcohol dehydrogenases, catalytic domain"/>
    <property type="match status" value="1"/>
</dbReference>
<evidence type="ECO:0000256" key="6">
    <source>
        <dbReference type="ARBA" id="ARBA00023002"/>
    </source>
</evidence>
<comment type="caution">
    <text evidence="15">The sequence shown here is derived from an EMBL/GenBank/DDBJ whole genome shotgun (WGS) entry which is preliminary data.</text>
</comment>